<dbReference type="InterPro" id="IPR011078">
    <property type="entry name" value="PyrdxlP_homeostasis"/>
</dbReference>
<feature type="modified residue" description="N6-(pyridoxal phosphate)lysine" evidence="2 3">
    <location>
        <position position="35"/>
    </location>
</feature>
<comment type="similarity">
    <text evidence="2 4">Belongs to the pyridoxal phosphate-binding protein YggS/PROSC family.</text>
</comment>
<protein>
    <recommendedName>
        <fullName evidence="2">Pyridoxal phosphate homeostasis protein</fullName>
        <shortName evidence="2">PLP homeostasis protein</shortName>
    </recommendedName>
</protein>
<gene>
    <name evidence="6" type="primary">ylmE</name>
    <name evidence="6" type="ORF">GCM10011351_03220</name>
</gene>
<comment type="cofactor">
    <cofactor evidence="3">
        <name>pyridoxal 5'-phosphate</name>
        <dbReference type="ChEBI" id="CHEBI:597326"/>
    </cofactor>
</comment>
<evidence type="ECO:0000259" key="5">
    <source>
        <dbReference type="Pfam" id="PF01168"/>
    </source>
</evidence>
<dbReference type="EMBL" id="BMLG01000001">
    <property type="protein sequence ID" value="GGM20730.1"/>
    <property type="molecule type" value="Genomic_DNA"/>
</dbReference>
<dbReference type="PIRSF" id="PIRSF004848">
    <property type="entry name" value="YBL036c_PLPDEIII"/>
    <property type="match status" value="1"/>
</dbReference>
<comment type="function">
    <text evidence="2">Pyridoxal 5'-phosphate (PLP)-binding protein, which is involved in PLP homeostasis.</text>
</comment>
<dbReference type="Pfam" id="PF01168">
    <property type="entry name" value="Ala_racemase_N"/>
    <property type="match status" value="1"/>
</dbReference>
<evidence type="ECO:0000256" key="3">
    <source>
        <dbReference type="PIRSR" id="PIRSR004848-1"/>
    </source>
</evidence>
<reference evidence="6" key="1">
    <citation type="journal article" date="2014" name="Int. J. Syst. Evol. Microbiol.">
        <title>Complete genome sequence of Corynebacterium casei LMG S-19264T (=DSM 44701T), isolated from a smear-ripened cheese.</title>
        <authorList>
            <consortium name="US DOE Joint Genome Institute (JGI-PGF)"/>
            <person name="Walter F."/>
            <person name="Albersmeier A."/>
            <person name="Kalinowski J."/>
            <person name="Ruckert C."/>
        </authorList>
    </citation>
    <scope>NUCLEOTIDE SEQUENCE</scope>
    <source>
        <strain evidence="6">CGMCC 1.6333</strain>
    </source>
</reference>
<dbReference type="Proteomes" id="UP000618460">
    <property type="component" value="Unassembled WGS sequence"/>
</dbReference>
<proteinExistence type="inferred from homology"/>
<reference evidence="6" key="2">
    <citation type="submission" date="2020-09" db="EMBL/GenBank/DDBJ databases">
        <authorList>
            <person name="Sun Q."/>
            <person name="Zhou Y."/>
        </authorList>
    </citation>
    <scope>NUCLEOTIDE SEQUENCE</scope>
    <source>
        <strain evidence="6">CGMCC 1.6333</strain>
    </source>
</reference>
<dbReference type="InterPro" id="IPR001608">
    <property type="entry name" value="Ala_racemase_N"/>
</dbReference>
<keyword evidence="1 2" id="KW-0663">Pyridoxal phosphate</keyword>
<feature type="domain" description="Alanine racemase N-terminal" evidence="5">
    <location>
        <begin position="10"/>
        <end position="225"/>
    </location>
</feature>
<comment type="caution">
    <text evidence="6">The sequence shown here is derived from an EMBL/GenBank/DDBJ whole genome shotgun (WGS) entry which is preliminary data.</text>
</comment>
<name>A0A917TFT6_9BACI</name>
<evidence type="ECO:0000256" key="1">
    <source>
        <dbReference type="ARBA" id="ARBA00022898"/>
    </source>
</evidence>
<keyword evidence="7" id="KW-1185">Reference proteome</keyword>
<evidence type="ECO:0000256" key="4">
    <source>
        <dbReference type="RuleBase" id="RU004514"/>
    </source>
</evidence>
<dbReference type="Gene3D" id="3.20.20.10">
    <property type="entry name" value="Alanine racemase"/>
    <property type="match status" value="1"/>
</dbReference>
<dbReference type="HAMAP" id="MF_02087">
    <property type="entry name" value="PLP_homeostasis"/>
    <property type="match status" value="1"/>
</dbReference>
<organism evidence="6 7">
    <name type="scientific">Paraliobacillus quinghaiensis</name>
    <dbReference type="NCBI Taxonomy" id="470815"/>
    <lineage>
        <taxon>Bacteria</taxon>
        <taxon>Bacillati</taxon>
        <taxon>Bacillota</taxon>
        <taxon>Bacilli</taxon>
        <taxon>Bacillales</taxon>
        <taxon>Bacillaceae</taxon>
        <taxon>Paraliobacillus</taxon>
    </lineage>
</organism>
<dbReference type="InterPro" id="IPR029066">
    <property type="entry name" value="PLP-binding_barrel"/>
</dbReference>
<dbReference type="SUPFAM" id="SSF51419">
    <property type="entry name" value="PLP-binding barrel"/>
    <property type="match status" value="1"/>
</dbReference>
<evidence type="ECO:0000313" key="7">
    <source>
        <dbReference type="Proteomes" id="UP000618460"/>
    </source>
</evidence>
<evidence type="ECO:0000313" key="6">
    <source>
        <dbReference type="EMBL" id="GGM20730.1"/>
    </source>
</evidence>
<evidence type="ECO:0000256" key="2">
    <source>
        <dbReference type="HAMAP-Rule" id="MF_02087"/>
    </source>
</evidence>
<dbReference type="AlphaFoldDB" id="A0A917TFT6"/>
<sequence>MDVEANVEIIQRNINEACDISNRDTEEITIIGVTKYVTIERAQEAGQAGIINLAENRMEGLLEKKEQIANDQVTWHFIGTLQSRKVKNVVDSIDYLHSLDRLSLAKEIDKRSSKVLPCFIQVNVSGEDSKHGLAKDEVVEFVKALRDYSNIQVVGLMTMAPFIDDEKEIRAVFRQLRELRDTIQEKNWEHAPCRYLSMGMSHDYKIAIEEGATHIRIGSSLVGTSETR</sequence>
<dbReference type="FunFam" id="3.20.20.10:FF:000011">
    <property type="entry name" value="Pyridoxal phosphate homeostasis protein"/>
    <property type="match status" value="1"/>
</dbReference>
<dbReference type="OrthoDB" id="9804072at2"/>
<dbReference type="NCBIfam" id="TIGR00044">
    <property type="entry name" value="YggS family pyridoxal phosphate-dependent enzyme"/>
    <property type="match status" value="1"/>
</dbReference>
<dbReference type="PANTHER" id="PTHR10146:SF14">
    <property type="entry name" value="PYRIDOXAL PHOSPHATE HOMEOSTASIS PROTEIN"/>
    <property type="match status" value="1"/>
</dbReference>
<dbReference type="RefSeq" id="WP_117153045.1">
    <property type="nucleotide sequence ID" value="NZ_BMLG01000001.1"/>
</dbReference>
<accession>A0A917TFT6</accession>
<dbReference type="PANTHER" id="PTHR10146">
    <property type="entry name" value="PROLINE SYNTHETASE CO-TRANSCRIBED BACTERIAL HOMOLOG PROTEIN"/>
    <property type="match status" value="1"/>
</dbReference>
<dbReference type="PROSITE" id="PS01211">
    <property type="entry name" value="UPF0001"/>
    <property type="match status" value="1"/>
</dbReference>
<dbReference type="CDD" id="cd00635">
    <property type="entry name" value="PLPDE_III_YBL036c_like"/>
    <property type="match status" value="1"/>
</dbReference>
<dbReference type="GO" id="GO:0030170">
    <property type="term" value="F:pyridoxal phosphate binding"/>
    <property type="evidence" value="ECO:0007669"/>
    <property type="project" value="UniProtKB-UniRule"/>
</dbReference>